<dbReference type="Gene3D" id="3.30.390.10">
    <property type="entry name" value="Enolase-like, N-terminal domain"/>
    <property type="match status" value="1"/>
</dbReference>
<dbReference type="SUPFAM" id="SSF51604">
    <property type="entry name" value="Enolase C-terminal domain-like"/>
    <property type="match status" value="1"/>
</dbReference>
<sequence length="315" mass="34873">VDAPFYGETAESMYVNIERHIKPHLIGLNPLDHTKILNIINTNLPFHNHTFTISGIDMALWDLKGKIFNTPLFNLLGGKINDGIELMGFVHHGSPEEMANYAKNICKEKKYKVLKMKIGMDPEEDLKRYKSVIDSIDDNIVIQVDGNTGYCIDQAVPTIKRMEDLGKLGAVEQPVHRKCDMSTLASKLNTPIMADEAIYGPEDAIEIVREKAASLALMKISKHGGITSVVNIGSIFDAAGLGLSIAIYYDLIAIAAIHLACSLKAVRWPSPATDLDDTILKDNIIEKDNMLLPTEKPGLGVDLDFEKVNKYMIKI</sequence>
<reference evidence="2" key="1">
    <citation type="submission" date="2018-05" db="EMBL/GenBank/DDBJ databases">
        <authorList>
            <person name="Lanie J.A."/>
            <person name="Ng W.-L."/>
            <person name="Kazmierczak K.M."/>
            <person name="Andrzejewski T.M."/>
            <person name="Davidsen T.M."/>
            <person name="Wayne K.J."/>
            <person name="Tettelin H."/>
            <person name="Glass J.I."/>
            <person name="Rusch D."/>
            <person name="Podicherti R."/>
            <person name="Tsui H.-C.T."/>
            <person name="Winkler M.E."/>
        </authorList>
    </citation>
    <scope>NUCLEOTIDE SEQUENCE</scope>
</reference>
<dbReference type="PANTHER" id="PTHR48080">
    <property type="entry name" value="D-GALACTONATE DEHYDRATASE-RELATED"/>
    <property type="match status" value="1"/>
</dbReference>
<gene>
    <name evidence="2" type="ORF">METZ01_LOCUS89395</name>
</gene>
<dbReference type="InterPro" id="IPR013341">
    <property type="entry name" value="Mandelate_racemase_N_dom"/>
</dbReference>
<organism evidence="2">
    <name type="scientific">marine metagenome</name>
    <dbReference type="NCBI Taxonomy" id="408172"/>
    <lineage>
        <taxon>unclassified sequences</taxon>
        <taxon>metagenomes</taxon>
        <taxon>ecological metagenomes</taxon>
    </lineage>
</organism>
<evidence type="ECO:0000259" key="1">
    <source>
        <dbReference type="SMART" id="SM00922"/>
    </source>
</evidence>
<dbReference type="SFLD" id="SFLDG00180">
    <property type="entry name" value="muconate_cycloisomerase"/>
    <property type="match status" value="1"/>
</dbReference>
<dbReference type="PROSITE" id="PS00908">
    <property type="entry name" value="MR_MLE_1"/>
    <property type="match status" value="1"/>
</dbReference>
<dbReference type="InterPro" id="IPR029065">
    <property type="entry name" value="Enolase_C-like"/>
</dbReference>
<dbReference type="InterPro" id="IPR018110">
    <property type="entry name" value="Mandel_Rmase/mucon_lact_enz_CS"/>
</dbReference>
<feature type="domain" description="Mandelate racemase/muconate lactonizing enzyme C-terminal" evidence="1">
    <location>
        <begin position="95"/>
        <end position="191"/>
    </location>
</feature>
<dbReference type="Pfam" id="PF02746">
    <property type="entry name" value="MR_MLE_N"/>
    <property type="match status" value="1"/>
</dbReference>
<dbReference type="SUPFAM" id="SSF54826">
    <property type="entry name" value="Enolase N-terminal domain-like"/>
    <property type="match status" value="1"/>
</dbReference>
<dbReference type="InterPro" id="IPR034593">
    <property type="entry name" value="DgoD-like"/>
</dbReference>
<dbReference type="InterPro" id="IPR029017">
    <property type="entry name" value="Enolase-like_N"/>
</dbReference>
<name>A0A381V954_9ZZZZ</name>
<dbReference type="SMART" id="SM00922">
    <property type="entry name" value="MR_MLE"/>
    <property type="match status" value="1"/>
</dbReference>
<dbReference type="InterPro" id="IPR013342">
    <property type="entry name" value="Mandelate_racemase_C"/>
</dbReference>
<dbReference type="InterPro" id="IPR036849">
    <property type="entry name" value="Enolase-like_C_sf"/>
</dbReference>
<dbReference type="Pfam" id="PF13378">
    <property type="entry name" value="MR_MLE_C"/>
    <property type="match status" value="1"/>
</dbReference>
<dbReference type="GO" id="GO:0009063">
    <property type="term" value="P:amino acid catabolic process"/>
    <property type="evidence" value="ECO:0007669"/>
    <property type="project" value="InterPro"/>
</dbReference>
<proteinExistence type="predicted"/>
<protein>
    <recommendedName>
        <fullName evidence="1">Mandelate racemase/muconate lactonizing enzyme C-terminal domain-containing protein</fullName>
    </recommendedName>
</protein>
<dbReference type="SFLD" id="SFLDS00001">
    <property type="entry name" value="Enolase"/>
    <property type="match status" value="1"/>
</dbReference>
<feature type="non-terminal residue" evidence="2">
    <location>
        <position position="1"/>
    </location>
</feature>
<dbReference type="EMBL" id="UINC01008108">
    <property type="protein sequence ID" value="SVA36541.1"/>
    <property type="molecule type" value="Genomic_DNA"/>
</dbReference>
<dbReference type="Gene3D" id="3.20.20.120">
    <property type="entry name" value="Enolase-like C-terminal domain"/>
    <property type="match status" value="1"/>
</dbReference>
<dbReference type="AlphaFoldDB" id="A0A381V954"/>
<accession>A0A381V954</accession>
<evidence type="ECO:0000313" key="2">
    <source>
        <dbReference type="EMBL" id="SVA36541.1"/>
    </source>
</evidence>